<feature type="transmembrane region" description="Helical" evidence="9">
    <location>
        <begin position="393"/>
        <end position="419"/>
    </location>
</feature>
<evidence type="ECO:0008006" key="12">
    <source>
        <dbReference type="Google" id="ProtNLM"/>
    </source>
</evidence>
<evidence type="ECO:0000313" key="10">
    <source>
        <dbReference type="EMBL" id="CDW84170.1"/>
    </source>
</evidence>
<dbReference type="AlphaFoldDB" id="A0A078AP64"/>
<evidence type="ECO:0000256" key="8">
    <source>
        <dbReference type="SAM" id="MobiDB-lite"/>
    </source>
</evidence>
<dbReference type="EMBL" id="CCKQ01012543">
    <property type="protein sequence ID" value="CDW84170.1"/>
    <property type="molecule type" value="Genomic_DNA"/>
</dbReference>
<dbReference type="PANTHER" id="PTHR11319">
    <property type="entry name" value="G PROTEIN-COUPLED RECEPTOR-RELATED"/>
    <property type="match status" value="1"/>
</dbReference>
<reference evidence="10 11" key="1">
    <citation type="submission" date="2014-06" db="EMBL/GenBank/DDBJ databases">
        <authorList>
            <person name="Swart Estienne"/>
        </authorList>
    </citation>
    <scope>NUCLEOTIDE SEQUENCE [LARGE SCALE GENOMIC DNA]</scope>
    <source>
        <strain evidence="10 11">130c</strain>
    </source>
</reference>
<evidence type="ECO:0000313" key="11">
    <source>
        <dbReference type="Proteomes" id="UP000039865"/>
    </source>
</evidence>
<dbReference type="Proteomes" id="UP000039865">
    <property type="component" value="Unassembled WGS sequence"/>
</dbReference>
<dbReference type="PANTHER" id="PTHR11319:SF35">
    <property type="entry name" value="OUTER MEMBRANE PROTEIN PMPC-RELATED"/>
    <property type="match status" value="1"/>
</dbReference>
<keyword evidence="9" id="KW-1133">Transmembrane helix</keyword>
<dbReference type="InterPro" id="IPR003368">
    <property type="entry name" value="POMP_repeat"/>
</dbReference>
<feature type="compositionally biased region" description="Polar residues" evidence="8">
    <location>
        <begin position="664"/>
        <end position="673"/>
    </location>
</feature>
<evidence type="ECO:0000256" key="9">
    <source>
        <dbReference type="SAM" id="Phobius"/>
    </source>
</evidence>
<evidence type="ECO:0000256" key="7">
    <source>
        <dbReference type="ARBA" id="ARBA00023237"/>
    </source>
</evidence>
<keyword evidence="7" id="KW-0998">Cell outer membrane</keyword>
<dbReference type="OrthoDB" id="551156at2759"/>
<name>A0A078AP64_STYLE</name>
<dbReference type="NCBIfam" id="TIGR01376">
    <property type="entry name" value="POMP_repeat"/>
    <property type="match status" value="1"/>
</dbReference>
<dbReference type="InParanoid" id="A0A078AP64"/>
<evidence type="ECO:0000256" key="1">
    <source>
        <dbReference type="ARBA" id="ARBA00004196"/>
    </source>
</evidence>
<keyword evidence="5" id="KW-0732">Signal</keyword>
<feature type="compositionally biased region" description="Polar residues" evidence="8">
    <location>
        <begin position="636"/>
        <end position="645"/>
    </location>
</feature>
<gene>
    <name evidence="10" type="primary">Contig13050.g13914</name>
    <name evidence="10" type="ORF">STYLEM_13227</name>
</gene>
<sequence length="828" mass="96513">MENIAKKCDFSLENNKFESNYARVQGGAIYFNKNLPQNIDKNEFSNDNYAQYGSNIASFPFGINLIQQDQFLLASGIVQLEEIDRNLKIVGLKQVRAENGITEFKKLIVYGPPSHINAQFRIYSSTINTEYLKSNFQLVPSEKINNLVLSFSFRQCLEGEIQNQDSSACIGGLIPLKTDDIQPIFKRDSDILCAPGYQGNLCDACGSQNGVQLQRTSKHNCAMGILIFFNIKKTHESEVNVVLRIATNYLQIMTTTGAYNLEWPYYLSELFGVYNSLGDAIDSLISIECFFNGSKSFQGEESVYYLKALIVSLFPIFIIFFLSTVLVLYSKYKNIDQAIIREQLFITAVVIIYTLHPTINKFILALFNCIELEKGEYWLEQDLQVRCWTQNHFLWALSIGIPALLIWVIVLPIFLLHYIHSKRKELKAPLYSYKFKMIKQGLRNRYYYWEFVNILRKTILVVANVFMQSYRNIFKSLFNILILSFFLQLHLRLKPYKNPLINALEYREYLCSLVIFFGSLFFVNQEISSETQLLVFIIIVAYNLNFIILWIYTLMEISQIKKLRFVKIHLKKILLIPQSVSETKISLKPQEFINKVDRINKSSNTSILELQKVFNLGSIKGKNNIKNIEKGHSKNSKQSKQNTRLYKQRSKKPYEKNQFEKNDNPLNSNQTQRIINSQKYSDKRQYQSNRNINSPDILTLRKYYNEDTMDVKQDSVNTMIPRLQRKTTKSPQTIKNKQILDHSPINKFEFQIKIANDKNINKRLVIEQNRKTLEQELNQVSNITEDQKIQALSLNQSTKEVKIRNNDSQQNDKYGDFYLKILQVKFKD</sequence>
<feature type="transmembrane region" description="Helical" evidence="9">
    <location>
        <begin position="344"/>
        <end position="367"/>
    </location>
</feature>
<keyword evidence="4" id="KW-0964">Secreted</keyword>
<feature type="transmembrane region" description="Helical" evidence="9">
    <location>
        <begin position="509"/>
        <end position="527"/>
    </location>
</feature>
<feature type="compositionally biased region" description="Basic and acidic residues" evidence="8">
    <location>
        <begin position="652"/>
        <end position="663"/>
    </location>
</feature>
<evidence type="ECO:0000256" key="5">
    <source>
        <dbReference type="ARBA" id="ARBA00022729"/>
    </source>
</evidence>
<feature type="transmembrane region" description="Helical" evidence="9">
    <location>
        <begin position="473"/>
        <end position="489"/>
    </location>
</feature>
<feature type="transmembrane region" description="Helical" evidence="9">
    <location>
        <begin position="304"/>
        <end position="332"/>
    </location>
</feature>
<proteinExistence type="predicted"/>
<accession>A0A078AP64</accession>
<evidence type="ECO:0000256" key="2">
    <source>
        <dbReference type="ARBA" id="ARBA00004442"/>
    </source>
</evidence>
<feature type="region of interest" description="Disordered" evidence="8">
    <location>
        <begin position="625"/>
        <end position="673"/>
    </location>
</feature>
<comment type="subcellular location">
    <subcellularLocation>
        <location evidence="1">Cell envelope</location>
    </subcellularLocation>
    <subcellularLocation>
        <location evidence="2">Cell outer membrane</location>
    </subcellularLocation>
    <subcellularLocation>
        <location evidence="3">Secreted</location>
    </subcellularLocation>
</comment>
<feature type="transmembrane region" description="Helical" evidence="9">
    <location>
        <begin position="533"/>
        <end position="555"/>
    </location>
</feature>
<keyword evidence="6 9" id="KW-0472">Membrane</keyword>
<evidence type="ECO:0000256" key="4">
    <source>
        <dbReference type="ARBA" id="ARBA00022525"/>
    </source>
</evidence>
<keyword evidence="11" id="KW-1185">Reference proteome</keyword>
<organism evidence="10 11">
    <name type="scientific">Stylonychia lemnae</name>
    <name type="common">Ciliate</name>
    <dbReference type="NCBI Taxonomy" id="5949"/>
    <lineage>
        <taxon>Eukaryota</taxon>
        <taxon>Sar</taxon>
        <taxon>Alveolata</taxon>
        <taxon>Ciliophora</taxon>
        <taxon>Intramacronucleata</taxon>
        <taxon>Spirotrichea</taxon>
        <taxon>Stichotrichia</taxon>
        <taxon>Sporadotrichida</taxon>
        <taxon>Oxytrichidae</taxon>
        <taxon>Stylonychinae</taxon>
        <taxon>Stylonychia</taxon>
    </lineage>
</organism>
<evidence type="ECO:0000256" key="3">
    <source>
        <dbReference type="ARBA" id="ARBA00004613"/>
    </source>
</evidence>
<dbReference type="GO" id="GO:0005576">
    <property type="term" value="C:extracellular region"/>
    <property type="evidence" value="ECO:0007669"/>
    <property type="project" value="UniProtKB-SubCell"/>
</dbReference>
<protein>
    <recommendedName>
        <fullName evidence="12">Transmembrane protein</fullName>
    </recommendedName>
</protein>
<keyword evidence="9" id="KW-0812">Transmembrane</keyword>
<evidence type="ECO:0000256" key="6">
    <source>
        <dbReference type="ARBA" id="ARBA00023136"/>
    </source>
</evidence>